<evidence type="ECO:0000259" key="2">
    <source>
        <dbReference type="Pfam" id="PF12625"/>
    </source>
</evidence>
<name>A0A6P1GM25_SPHYA</name>
<dbReference type="GO" id="GO:0000976">
    <property type="term" value="F:transcription cis-regulatory region binding"/>
    <property type="evidence" value="ECO:0007669"/>
    <property type="project" value="TreeGrafter"/>
</dbReference>
<dbReference type="Proteomes" id="UP000464086">
    <property type="component" value="Chromosome"/>
</dbReference>
<dbReference type="Pfam" id="PF12625">
    <property type="entry name" value="Arabinose_bd"/>
    <property type="match status" value="1"/>
</dbReference>
<sequence length="137" mass="15068">MKQLTVSAVAPRLIAELLTPDRAAQEEIYRRSDLDPALLDNIDSRISCEDFQRFAAIATDTSPDPHFGLEATASFFPSVLDVVSFTMLASATLMQALETLAKYSPIIDESAEITLRRDASVVWLIAKLRLGALLQKS</sequence>
<gene>
    <name evidence="3" type="ORF">GS397_23035</name>
</gene>
<dbReference type="EMBL" id="CP047218">
    <property type="protein sequence ID" value="QHD69627.1"/>
    <property type="molecule type" value="Genomic_DNA"/>
</dbReference>
<evidence type="ECO:0000313" key="3">
    <source>
        <dbReference type="EMBL" id="QHD69627.1"/>
    </source>
</evidence>
<organism evidence="3 4">
    <name type="scientific">Sphingobium yanoikuyae</name>
    <name type="common">Sphingomonas yanoikuyae</name>
    <dbReference type="NCBI Taxonomy" id="13690"/>
    <lineage>
        <taxon>Bacteria</taxon>
        <taxon>Pseudomonadati</taxon>
        <taxon>Pseudomonadota</taxon>
        <taxon>Alphaproteobacteria</taxon>
        <taxon>Sphingomonadales</taxon>
        <taxon>Sphingomonadaceae</taxon>
        <taxon>Sphingobium</taxon>
    </lineage>
</organism>
<reference evidence="3 4" key="1">
    <citation type="submission" date="2019-12" db="EMBL/GenBank/DDBJ databases">
        <title>Functional and genomic insights into the Sphingobium yanoikuyae YC-JY1, a bacterium efficiently degrading bisphenol A.</title>
        <authorList>
            <person name="Jia Y."/>
            <person name="Li X."/>
            <person name="Wang J."/>
            <person name="Eltoukhy A."/>
            <person name="Lamraoui I."/>
            <person name="Yan Y."/>
        </authorList>
    </citation>
    <scope>NUCLEOTIDE SEQUENCE [LARGE SCALE GENOMIC DNA]</scope>
    <source>
        <strain evidence="3 4">YC-JY1</strain>
    </source>
</reference>
<protein>
    <recommendedName>
        <fullName evidence="2">HTH-type transcriptional regulator AraC-type N-terminal domain-containing protein</fullName>
    </recommendedName>
</protein>
<dbReference type="GO" id="GO:0003700">
    <property type="term" value="F:DNA-binding transcription factor activity"/>
    <property type="evidence" value="ECO:0007669"/>
    <property type="project" value="TreeGrafter"/>
</dbReference>
<keyword evidence="1" id="KW-0238">DNA-binding</keyword>
<dbReference type="InterPro" id="IPR032687">
    <property type="entry name" value="AraC-type_N"/>
</dbReference>
<feature type="domain" description="HTH-type transcriptional regulator AraC-type N-terminal" evidence="2">
    <location>
        <begin position="25"/>
        <end position="129"/>
    </location>
</feature>
<dbReference type="GO" id="GO:0005829">
    <property type="term" value="C:cytosol"/>
    <property type="evidence" value="ECO:0007669"/>
    <property type="project" value="TreeGrafter"/>
</dbReference>
<accession>A0A6P1GM25</accession>
<dbReference type="PANTHER" id="PTHR47894">
    <property type="entry name" value="HTH-TYPE TRANSCRIPTIONAL REGULATOR GADX"/>
    <property type="match status" value="1"/>
</dbReference>
<dbReference type="PANTHER" id="PTHR47894:SF1">
    <property type="entry name" value="HTH-TYPE TRANSCRIPTIONAL REGULATOR VQSM"/>
    <property type="match status" value="1"/>
</dbReference>
<evidence type="ECO:0000313" key="4">
    <source>
        <dbReference type="Proteomes" id="UP000464086"/>
    </source>
</evidence>
<evidence type="ECO:0000256" key="1">
    <source>
        <dbReference type="ARBA" id="ARBA00023125"/>
    </source>
</evidence>
<proteinExistence type="predicted"/>
<dbReference type="RefSeq" id="WP_159367743.1">
    <property type="nucleotide sequence ID" value="NZ_CP047218.1"/>
</dbReference>
<dbReference type="AlphaFoldDB" id="A0A6P1GM25"/>